<dbReference type="InterPro" id="IPR017642">
    <property type="entry name" value="DNA_S_mod_DndB"/>
</dbReference>
<reference evidence="1" key="1">
    <citation type="journal article" date="2014" name="Genome Biol. Evol.">
        <title>Pangenome evidence for extensive interdomain horizontal transfer affecting lineage core and shell genes in uncultured planktonic thaumarchaeota and euryarchaeota.</title>
        <authorList>
            <person name="Deschamps P."/>
            <person name="Zivanovic Y."/>
            <person name="Moreira D."/>
            <person name="Rodriguez-Valera F."/>
            <person name="Lopez-Garcia P."/>
        </authorList>
    </citation>
    <scope>NUCLEOTIDE SEQUENCE</scope>
</reference>
<proteinExistence type="predicted"/>
<organism evidence="1">
    <name type="scientific">uncultured marine thaumarchaeote KM3_26_B10</name>
    <dbReference type="NCBI Taxonomy" id="1456107"/>
    <lineage>
        <taxon>Archaea</taxon>
        <taxon>Nitrososphaerota</taxon>
        <taxon>environmental samples</taxon>
    </lineage>
</organism>
<dbReference type="NCBIfam" id="TIGR03187">
    <property type="entry name" value="DGQHR"/>
    <property type="match status" value="1"/>
</dbReference>
<dbReference type="InterPro" id="IPR017601">
    <property type="entry name" value="DGQHR-contain_dom"/>
</dbReference>
<sequence>MSSPSQRKKRATSFEQKVVNFLIEMEFHDVDGARDDFRIGGHQIDAIGGREGVLFVIECTMKERHGPKCLRDKITTFRGKAHEIEVNALRDPKYKDYTEVCFVLATKDIEMSSVDIKYSKKDKELKKIGIDLWDEDHLDYYLDLKKKIQEWALYDFYGDLGLVGSEDDPIRVPAMRTKLPNGITMYQFTVNPQRLKKIAYVARRGISNKSYYQREIKKDKINKITKYINTQGNLLPNNIILAFDDWAVRKVKFHKPYTVKGFDDWIADKKPNSGRHTSFGILEFPEEYKSCWIIDGQHRFYGFKDAEIDLAVPVCAIAGLGVETQSKLFLDINKFQTPIPPALQLDLNGLLFPSTEDGLISNTAKKLNEEGQCEGIINIPSMTPVGKASGLKKLPALCTALKDLKLATPELKTNKSANPYYDREKPENTPNVLAKALNSFFDAMEDVFSEDFSKLQNGFVLGDGSGIVMLRIFENIVAYSISQKKDKPSADMIRTCLLPIQKDIEQTTADSKLLSDAKGACGNKSGQEKYYENFVRTIRKGINDMTFGGKLEIATDQNYLEAEMRARELLKLVFEPTHGEMWFQQIATSNEIGAATNNRKQDRDDSRLYLHIGIGHCTQIIERHIDMFEKVFMSGPEPFESADVLKIGLKKIRKYKNIASHGTESHSSIDAQHAELYLRQFNSCINAFEKRLSGPIVKETADQIKKLKEESEQVESSERSNTTN</sequence>
<evidence type="ECO:0000313" key="1">
    <source>
        <dbReference type="EMBL" id="AIF08022.1"/>
    </source>
</evidence>
<name>A0A075H0H3_9ARCH</name>
<dbReference type="AlphaFoldDB" id="A0A075H0H3"/>
<dbReference type="EMBL" id="KF900818">
    <property type="protein sequence ID" value="AIF08022.1"/>
    <property type="molecule type" value="Genomic_DNA"/>
</dbReference>
<accession>A0A075H0H3</accession>
<protein>
    <submittedName>
        <fullName evidence="1">DGQHR domain-containing protein</fullName>
    </submittedName>
</protein>
<dbReference type="CDD" id="cd16413">
    <property type="entry name" value="DGQHR_domain"/>
    <property type="match status" value="1"/>
</dbReference>
<dbReference type="Pfam" id="PF14072">
    <property type="entry name" value="DndB"/>
    <property type="match status" value="1"/>
</dbReference>